<accession>A0ACD3B8J7</accession>
<evidence type="ECO:0000313" key="2">
    <source>
        <dbReference type="Proteomes" id="UP000308600"/>
    </source>
</evidence>
<protein>
    <submittedName>
        <fullName evidence="1">Uncharacterized protein</fullName>
    </submittedName>
</protein>
<sequence>MRLSDCTRMKSKKRLNGSHRPYLSMQHPTSLDESFAQIYNEHALKDHFQSIGPPIQPEEMGLSYDDIQIQLDEQTEFPMAVQYVDGLEHSSGFSILRDTTQMTAVSAEVDTVAEEPAMTGVIRIESQEPTPTADVSSLGYPPLTEGLPHELYGQQLHSRDPRPSEPQNVYHDFNVLPTPPSEDTYFRATQRESPSLDGLQTIPDDFAGKIPASLEANPRSSEAPSLDQAAFEDTSMIDVDAAYDVNAQEVVEPAEELGYSVNEAATEFTSDDDADGEVDEEVEVLSATLEIEVDRMDYTVEEPLTEAESRASLVRSYFICSILARNCLQNRDMSIDIASVGTPVPVASGDIPHDAPGDDPLSEVLVESVAEVLLLANEAKENHDMLCPGIPMPVSADPNVPDPTSRAHSPRPLLENSPTAETPGLEHEASRVDTTKDLDRFDNIPIAVAPWQLKALQEGDSKPVYNGLFTPAAGSTSGNITPASVDDLPEQIPVTVPEKPLEENIIEPAQNDVVPEAEPGIPEDDHDSIASSSRSTPVAAPVVREDISTAPEHTEQPDTITEDSASQDTMVVAEVQSTESSVQHLQADRTLEDVSMVDPDIPGLGSFSSRAPSPPTADPEVRSPSPTILPTPTAVSVSPETVPHASESTDRTVRESQALQAELLKSPIKTPPTLTIDVTPHRPTLQPLQPSPQLTARQPKAKPTTTPTVKVRVEPRPAPFTSQEASTISPRRTNRKSLNTIY</sequence>
<organism evidence="1 2">
    <name type="scientific">Pluteus cervinus</name>
    <dbReference type="NCBI Taxonomy" id="181527"/>
    <lineage>
        <taxon>Eukaryota</taxon>
        <taxon>Fungi</taxon>
        <taxon>Dikarya</taxon>
        <taxon>Basidiomycota</taxon>
        <taxon>Agaricomycotina</taxon>
        <taxon>Agaricomycetes</taxon>
        <taxon>Agaricomycetidae</taxon>
        <taxon>Agaricales</taxon>
        <taxon>Pluteineae</taxon>
        <taxon>Pluteaceae</taxon>
        <taxon>Pluteus</taxon>
    </lineage>
</organism>
<proteinExistence type="predicted"/>
<gene>
    <name evidence="1" type="ORF">BDN72DRAFT_120106</name>
</gene>
<dbReference type="Proteomes" id="UP000308600">
    <property type="component" value="Unassembled WGS sequence"/>
</dbReference>
<reference evidence="1 2" key="1">
    <citation type="journal article" date="2019" name="Nat. Ecol. Evol.">
        <title>Megaphylogeny resolves global patterns of mushroom evolution.</title>
        <authorList>
            <person name="Varga T."/>
            <person name="Krizsan K."/>
            <person name="Foldi C."/>
            <person name="Dima B."/>
            <person name="Sanchez-Garcia M."/>
            <person name="Sanchez-Ramirez S."/>
            <person name="Szollosi G.J."/>
            <person name="Szarkandi J.G."/>
            <person name="Papp V."/>
            <person name="Albert L."/>
            <person name="Andreopoulos W."/>
            <person name="Angelini C."/>
            <person name="Antonin V."/>
            <person name="Barry K.W."/>
            <person name="Bougher N.L."/>
            <person name="Buchanan P."/>
            <person name="Buyck B."/>
            <person name="Bense V."/>
            <person name="Catcheside P."/>
            <person name="Chovatia M."/>
            <person name="Cooper J."/>
            <person name="Damon W."/>
            <person name="Desjardin D."/>
            <person name="Finy P."/>
            <person name="Geml J."/>
            <person name="Haridas S."/>
            <person name="Hughes K."/>
            <person name="Justo A."/>
            <person name="Karasinski D."/>
            <person name="Kautmanova I."/>
            <person name="Kiss B."/>
            <person name="Kocsube S."/>
            <person name="Kotiranta H."/>
            <person name="LaButti K.M."/>
            <person name="Lechner B.E."/>
            <person name="Liimatainen K."/>
            <person name="Lipzen A."/>
            <person name="Lukacs Z."/>
            <person name="Mihaltcheva S."/>
            <person name="Morgado L.N."/>
            <person name="Niskanen T."/>
            <person name="Noordeloos M.E."/>
            <person name="Ohm R.A."/>
            <person name="Ortiz-Santana B."/>
            <person name="Ovrebo C."/>
            <person name="Racz N."/>
            <person name="Riley R."/>
            <person name="Savchenko A."/>
            <person name="Shiryaev A."/>
            <person name="Soop K."/>
            <person name="Spirin V."/>
            <person name="Szebenyi C."/>
            <person name="Tomsovsky M."/>
            <person name="Tulloss R.E."/>
            <person name="Uehling J."/>
            <person name="Grigoriev I.V."/>
            <person name="Vagvolgyi C."/>
            <person name="Papp T."/>
            <person name="Martin F.M."/>
            <person name="Miettinen O."/>
            <person name="Hibbett D.S."/>
            <person name="Nagy L.G."/>
        </authorList>
    </citation>
    <scope>NUCLEOTIDE SEQUENCE [LARGE SCALE GENOMIC DNA]</scope>
    <source>
        <strain evidence="1 2">NL-1719</strain>
    </source>
</reference>
<dbReference type="EMBL" id="ML208271">
    <property type="protein sequence ID" value="TFK74007.1"/>
    <property type="molecule type" value="Genomic_DNA"/>
</dbReference>
<evidence type="ECO:0000313" key="1">
    <source>
        <dbReference type="EMBL" id="TFK74007.1"/>
    </source>
</evidence>
<name>A0ACD3B8J7_9AGAR</name>
<keyword evidence="2" id="KW-1185">Reference proteome</keyword>